<protein>
    <recommendedName>
        <fullName evidence="3">DUF669 domain-containing protein</fullName>
    </recommendedName>
</protein>
<evidence type="ECO:0000313" key="1">
    <source>
        <dbReference type="EMBL" id="OOL82157.1"/>
    </source>
</evidence>
<dbReference type="Proteomes" id="UP000190409">
    <property type="component" value="Unassembled WGS sequence"/>
</dbReference>
<organism evidence="1 2">
    <name type="scientific">Dolosigranulum pigrum</name>
    <dbReference type="NCBI Taxonomy" id="29394"/>
    <lineage>
        <taxon>Bacteria</taxon>
        <taxon>Bacillati</taxon>
        <taxon>Bacillota</taxon>
        <taxon>Bacilli</taxon>
        <taxon>Lactobacillales</taxon>
        <taxon>Carnobacteriaceae</taxon>
        <taxon>Dolosigranulum</taxon>
    </lineage>
</organism>
<comment type="caution">
    <text evidence="1">The sequence shown here is derived from an EMBL/GenBank/DDBJ whole genome shotgun (WGS) entry which is preliminary data.</text>
</comment>
<proteinExistence type="predicted"/>
<sequence length="159" mass="18021">MSNVNFEQGGALGWDSQIEQESSFILLPAGEYEFKVEKMERATYQPSRNSSIQDTCPKAELTLSIQSEEHREAKVFENLILHSKLEWKLSEFFIAIGQKKKGEAFTPNWGEVVGSTGRCKLEINEYTTNKGQDRKNNRVATFLAPEDKSSVNSNSNFSF</sequence>
<evidence type="ECO:0000313" key="2">
    <source>
        <dbReference type="Proteomes" id="UP000190409"/>
    </source>
</evidence>
<name>A0A1S8KQZ9_9LACT</name>
<gene>
    <name evidence="1" type="ORF">BWX42_00030</name>
</gene>
<evidence type="ECO:0008006" key="3">
    <source>
        <dbReference type="Google" id="ProtNLM"/>
    </source>
</evidence>
<reference evidence="1 2" key="1">
    <citation type="submission" date="2017-01" db="EMBL/GenBank/DDBJ databases">
        <title>Complete Genome Sequence of Dolosigranulum pigrum isolated from a Patient with interstitial lung disease.</title>
        <authorList>
            <person name="Mukhopadhyay R."/>
            <person name="Joaquin J."/>
            <person name="Hogue R."/>
            <person name="Fitzgerald S."/>
            <person name="Jospin G."/>
            <person name="Eisen J.A."/>
            <person name="Chaturvedi V."/>
        </authorList>
    </citation>
    <scope>NUCLEOTIDE SEQUENCE [LARGE SCALE GENOMIC DNA]</scope>
    <source>
        <strain evidence="1 2">15S00348</strain>
    </source>
</reference>
<accession>A0A1S8KQZ9</accession>
<dbReference type="EMBL" id="MUYF01000001">
    <property type="protein sequence ID" value="OOL82157.1"/>
    <property type="molecule type" value="Genomic_DNA"/>
</dbReference>
<dbReference type="AlphaFoldDB" id="A0A1S8KQZ9"/>